<name>A0A3B0S5E5_9ZZZZ</name>
<dbReference type="PANTHER" id="PTHR43407:SF1">
    <property type="entry name" value="LENGSIN"/>
    <property type="match status" value="1"/>
</dbReference>
<dbReference type="EMBL" id="UOEK01000135">
    <property type="protein sequence ID" value="VAV98241.1"/>
    <property type="molecule type" value="Genomic_DNA"/>
</dbReference>
<dbReference type="InterPro" id="IPR014746">
    <property type="entry name" value="Gln_synth/guanido_kin_cat_dom"/>
</dbReference>
<dbReference type="GO" id="GO:0006542">
    <property type="term" value="P:glutamine biosynthetic process"/>
    <property type="evidence" value="ECO:0007669"/>
    <property type="project" value="InterPro"/>
</dbReference>
<dbReference type="PROSITE" id="PS51987">
    <property type="entry name" value="GS_CATALYTIC"/>
    <property type="match status" value="1"/>
</dbReference>
<dbReference type="PANTHER" id="PTHR43407">
    <property type="entry name" value="GLUTAMINE SYNTHETASE"/>
    <property type="match status" value="1"/>
</dbReference>
<dbReference type="InterPro" id="IPR036651">
    <property type="entry name" value="Gln_synt_N_sf"/>
</dbReference>
<accession>A0A3B0S5E5</accession>
<gene>
    <name evidence="3" type="ORF">MNBD_ACTINO02-2449</name>
</gene>
<evidence type="ECO:0000259" key="2">
    <source>
        <dbReference type="PROSITE" id="PS51987"/>
    </source>
</evidence>
<reference evidence="3" key="1">
    <citation type="submission" date="2018-06" db="EMBL/GenBank/DDBJ databases">
        <authorList>
            <person name="Zhirakovskaya E."/>
        </authorList>
    </citation>
    <scope>NUCLEOTIDE SEQUENCE</scope>
</reference>
<dbReference type="Gene3D" id="3.10.20.70">
    <property type="entry name" value="Glutamine synthetase, N-terminal domain"/>
    <property type="match status" value="1"/>
</dbReference>
<dbReference type="SUPFAM" id="SSF54368">
    <property type="entry name" value="Glutamine synthetase, N-terminal domain"/>
    <property type="match status" value="1"/>
</dbReference>
<protein>
    <submittedName>
        <fullName evidence="3">Glutamine synthetase family protein</fullName>
    </submittedName>
</protein>
<dbReference type="InterPro" id="IPR008146">
    <property type="entry name" value="Gln_synth_cat_dom"/>
</dbReference>
<evidence type="ECO:0000313" key="3">
    <source>
        <dbReference type="EMBL" id="VAV98241.1"/>
    </source>
</evidence>
<dbReference type="Gene3D" id="3.30.590.10">
    <property type="entry name" value="Glutamine synthetase/guanido kinase, catalytic domain"/>
    <property type="match status" value="1"/>
</dbReference>
<dbReference type="SUPFAM" id="SSF55931">
    <property type="entry name" value="Glutamine synthetase/guanido kinase"/>
    <property type="match status" value="1"/>
</dbReference>
<dbReference type="GO" id="GO:0005737">
    <property type="term" value="C:cytoplasm"/>
    <property type="evidence" value="ECO:0007669"/>
    <property type="project" value="TreeGrafter"/>
</dbReference>
<evidence type="ECO:0000256" key="1">
    <source>
        <dbReference type="ARBA" id="ARBA00009897"/>
    </source>
</evidence>
<proteinExistence type="inferred from homology"/>
<dbReference type="GO" id="GO:0004356">
    <property type="term" value="F:glutamine synthetase activity"/>
    <property type="evidence" value="ECO:0007669"/>
    <property type="project" value="InterPro"/>
</dbReference>
<dbReference type="GO" id="GO:0016020">
    <property type="term" value="C:membrane"/>
    <property type="evidence" value="ECO:0007669"/>
    <property type="project" value="TreeGrafter"/>
</dbReference>
<sequence length="205" mass="23078">MGNTRGLLDIDELTAHVETGDIDTVIVAFTDHYGRVHGKRFDATFFLDDVAGAGTHGCDYLLTVDMEMEPVPGYHYSNWELGYGDFHMVPDMGTMRVASWLQSTAIVLCDLIDDATHEYVPVAPRSILRRQIARLDTLGFTAKSASELEYYLYEESYRDAANSGHRDLTPVSWYSEDYHLMQGAREEFYNGAVRRHLAASGIPVE</sequence>
<feature type="non-terminal residue" evidence="3">
    <location>
        <position position="205"/>
    </location>
</feature>
<dbReference type="Pfam" id="PF00120">
    <property type="entry name" value="Gln-synt_C"/>
    <property type="match status" value="1"/>
</dbReference>
<feature type="domain" description="GS catalytic" evidence="2">
    <location>
        <begin position="124"/>
        <end position="205"/>
    </location>
</feature>
<organism evidence="3">
    <name type="scientific">hydrothermal vent metagenome</name>
    <dbReference type="NCBI Taxonomy" id="652676"/>
    <lineage>
        <taxon>unclassified sequences</taxon>
        <taxon>metagenomes</taxon>
        <taxon>ecological metagenomes</taxon>
    </lineage>
</organism>
<dbReference type="AlphaFoldDB" id="A0A3B0S5E5"/>
<comment type="similarity">
    <text evidence="1">Belongs to the glutamine synthetase family.</text>
</comment>